<dbReference type="Proteomes" id="UP001158986">
    <property type="component" value="Unassembled WGS sequence"/>
</dbReference>
<evidence type="ECO:0000256" key="1">
    <source>
        <dbReference type="SAM" id="MobiDB-lite"/>
    </source>
</evidence>
<feature type="compositionally biased region" description="Basic and acidic residues" evidence="1">
    <location>
        <begin position="152"/>
        <end position="162"/>
    </location>
</feature>
<dbReference type="Proteomes" id="UP001160483">
    <property type="component" value="Unassembled WGS sequence"/>
</dbReference>
<protein>
    <submittedName>
        <fullName evidence="2">Uncharacterized protein</fullName>
    </submittedName>
</protein>
<reference evidence="2 4" key="1">
    <citation type="submission" date="2021-11" db="EMBL/GenBank/DDBJ databases">
        <authorList>
            <person name="Islam A."/>
            <person name="Islam S."/>
            <person name="Flora M.S."/>
            <person name="Rahman M."/>
            <person name="Ziaur R.M."/>
            <person name="Epstein J.H."/>
            <person name="Hassan M."/>
            <person name="Klassen M."/>
            <person name="Woodard K."/>
            <person name="Webb A."/>
            <person name="Webby R.J."/>
            <person name="El Zowalaty M.E."/>
        </authorList>
    </citation>
    <scope>NUCLEOTIDE SEQUENCE</scope>
    <source>
        <strain evidence="3">Pbs1</strain>
        <strain evidence="2">Pbs3</strain>
    </source>
</reference>
<evidence type="ECO:0000313" key="5">
    <source>
        <dbReference type="Proteomes" id="UP001160483"/>
    </source>
</evidence>
<dbReference type="EMBL" id="CAKLCB010000267">
    <property type="protein sequence ID" value="CAH0518783.1"/>
    <property type="molecule type" value="Genomic_DNA"/>
</dbReference>
<evidence type="ECO:0000313" key="2">
    <source>
        <dbReference type="EMBL" id="CAH0475659.1"/>
    </source>
</evidence>
<dbReference type="AlphaFoldDB" id="A0AAU9KTW9"/>
<feature type="region of interest" description="Disordered" evidence="1">
    <location>
        <begin position="76"/>
        <end position="189"/>
    </location>
</feature>
<gene>
    <name evidence="3" type="ORF">PBS001_LOCUS5340</name>
    <name evidence="2" type="ORF">PBS003_LOCUS2469</name>
</gene>
<feature type="compositionally biased region" description="Polar residues" evidence="1">
    <location>
        <begin position="134"/>
        <end position="147"/>
    </location>
</feature>
<evidence type="ECO:0000313" key="4">
    <source>
        <dbReference type="Proteomes" id="UP001158986"/>
    </source>
</evidence>
<comment type="caution">
    <text evidence="2">The sequence shown here is derived from an EMBL/GenBank/DDBJ whole genome shotgun (WGS) entry which is preliminary data.</text>
</comment>
<accession>A0AAU9KTW9</accession>
<dbReference type="EMBL" id="CAKKTJ010000130">
    <property type="protein sequence ID" value="CAH0475659.1"/>
    <property type="molecule type" value="Genomic_DNA"/>
</dbReference>
<evidence type="ECO:0000313" key="3">
    <source>
        <dbReference type="EMBL" id="CAH0518783.1"/>
    </source>
</evidence>
<feature type="compositionally biased region" description="Polar residues" evidence="1">
    <location>
        <begin position="100"/>
        <end position="119"/>
    </location>
</feature>
<proteinExistence type="predicted"/>
<organism evidence="2 5">
    <name type="scientific">Peronospora belbahrii</name>
    <dbReference type="NCBI Taxonomy" id="622444"/>
    <lineage>
        <taxon>Eukaryota</taxon>
        <taxon>Sar</taxon>
        <taxon>Stramenopiles</taxon>
        <taxon>Oomycota</taxon>
        <taxon>Peronosporomycetes</taxon>
        <taxon>Peronosporales</taxon>
        <taxon>Peronosporaceae</taxon>
        <taxon>Peronospora</taxon>
    </lineage>
</organism>
<name>A0AAU9KTW9_9STRA</name>
<keyword evidence="4" id="KW-1185">Reference proteome</keyword>
<sequence>MFKSLFRCIRRFFSRIKPKPSDPLQRSTDYGANIDIEEALAEELEIQRRSGRVLSSTASIAAALRNRPRGIIPVFSTRPGNVEHRGPSDPATKTAMEGMQSLTPGYSGRASNNSESRVSAKSPAVSDGGVPSNRLWSSHSSFKNPLSMSKVAKPDEERETKETTSLSTERLSEMNPRRSSIFDMRSEWI</sequence>